<dbReference type="InterPro" id="IPR052386">
    <property type="entry name" value="GPSM"/>
</dbReference>
<keyword evidence="3" id="KW-0677">Repeat</keyword>
<dbReference type="PANTHER" id="PTHR45954:SF1">
    <property type="entry name" value="LD33695P"/>
    <property type="match status" value="1"/>
</dbReference>
<dbReference type="GO" id="GO:0005938">
    <property type="term" value="C:cell cortex"/>
    <property type="evidence" value="ECO:0007669"/>
    <property type="project" value="TreeGrafter"/>
</dbReference>
<evidence type="ECO:0000256" key="1">
    <source>
        <dbReference type="ARBA" id="ARBA00004496"/>
    </source>
</evidence>
<keyword evidence="5" id="KW-1185">Reference proteome</keyword>
<evidence type="ECO:0000256" key="3">
    <source>
        <dbReference type="ARBA" id="ARBA00022737"/>
    </source>
</evidence>
<evidence type="ECO:0000256" key="2">
    <source>
        <dbReference type="ARBA" id="ARBA00022490"/>
    </source>
</evidence>
<keyword evidence="2" id="KW-0963">Cytoplasm</keyword>
<dbReference type="GO" id="GO:0005092">
    <property type="term" value="F:GDP-dissociation inhibitor activity"/>
    <property type="evidence" value="ECO:0007669"/>
    <property type="project" value="TreeGrafter"/>
</dbReference>
<comment type="caution">
    <text evidence="4">The sequence shown here is derived from an EMBL/GenBank/DDBJ whole genome shotgun (WGS) entry which is preliminary data.</text>
</comment>
<dbReference type="Proteomes" id="UP000828390">
    <property type="component" value="Unassembled WGS sequence"/>
</dbReference>
<organism evidence="4 5">
    <name type="scientific">Dreissena polymorpha</name>
    <name type="common">Zebra mussel</name>
    <name type="synonym">Mytilus polymorpha</name>
    <dbReference type="NCBI Taxonomy" id="45954"/>
    <lineage>
        <taxon>Eukaryota</taxon>
        <taxon>Metazoa</taxon>
        <taxon>Spiralia</taxon>
        <taxon>Lophotrochozoa</taxon>
        <taxon>Mollusca</taxon>
        <taxon>Bivalvia</taxon>
        <taxon>Autobranchia</taxon>
        <taxon>Heteroconchia</taxon>
        <taxon>Euheterodonta</taxon>
        <taxon>Imparidentia</taxon>
        <taxon>Neoheterodontei</taxon>
        <taxon>Myida</taxon>
        <taxon>Dreissenoidea</taxon>
        <taxon>Dreissenidae</taxon>
        <taxon>Dreissena</taxon>
    </lineage>
</organism>
<proteinExistence type="predicted"/>
<dbReference type="GO" id="GO:0001965">
    <property type="term" value="F:G-protein alpha-subunit binding"/>
    <property type="evidence" value="ECO:0007669"/>
    <property type="project" value="TreeGrafter"/>
</dbReference>
<gene>
    <name evidence="4" type="ORF">DPMN_146686</name>
</gene>
<accession>A0A9D4FAT1</accession>
<comment type="subcellular location">
    <subcellularLocation>
        <location evidence="1">Cytoplasm</location>
    </subcellularLocation>
</comment>
<name>A0A9D4FAT1_DREPO</name>
<reference evidence="4" key="1">
    <citation type="journal article" date="2019" name="bioRxiv">
        <title>The Genome of the Zebra Mussel, Dreissena polymorpha: A Resource for Invasive Species Research.</title>
        <authorList>
            <person name="McCartney M.A."/>
            <person name="Auch B."/>
            <person name="Kono T."/>
            <person name="Mallez S."/>
            <person name="Zhang Y."/>
            <person name="Obille A."/>
            <person name="Becker A."/>
            <person name="Abrahante J.E."/>
            <person name="Garbe J."/>
            <person name="Badalamenti J.P."/>
            <person name="Herman A."/>
            <person name="Mangelson H."/>
            <person name="Liachko I."/>
            <person name="Sullivan S."/>
            <person name="Sone E.D."/>
            <person name="Koren S."/>
            <person name="Silverstein K.A.T."/>
            <person name="Beckman K.B."/>
            <person name="Gohl D.M."/>
        </authorList>
    </citation>
    <scope>NUCLEOTIDE SEQUENCE</scope>
    <source>
        <strain evidence="4">Duluth1</strain>
        <tissue evidence="4">Whole animal</tissue>
    </source>
</reference>
<dbReference type="Gene3D" id="1.25.40.10">
    <property type="entry name" value="Tetratricopeptide repeat domain"/>
    <property type="match status" value="1"/>
</dbReference>
<dbReference type="InterPro" id="IPR011990">
    <property type="entry name" value="TPR-like_helical_dom_sf"/>
</dbReference>
<dbReference type="PANTHER" id="PTHR45954">
    <property type="entry name" value="LD33695P"/>
    <property type="match status" value="1"/>
</dbReference>
<dbReference type="GO" id="GO:0000132">
    <property type="term" value="P:establishment of mitotic spindle orientation"/>
    <property type="evidence" value="ECO:0007669"/>
    <property type="project" value="TreeGrafter"/>
</dbReference>
<evidence type="ECO:0000313" key="5">
    <source>
        <dbReference type="Proteomes" id="UP000828390"/>
    </source>
</evidence>
<dbReference type="EMBL" id="JAIWYP010000007">
    <property type="protein sequence ID" value="KAH3793181.1"/>
    <property type="molecule type" value="Genomic_DNA"/>
</dbReference>
<evidence type="ECO:0000313" key="4">
    <source>
        <dbReference type="EMBL" id="KAH3793181.1"/>
    </source>
</evidence>
<protein>
    <submittedName>
        <fullName evidence="4">Uncharacterized protein</fullName>
    </submittedName>
</protein>
<sequence length="56" mass="6347">MKHLKIAQELEDRVGEGRACWSLGNAHTALGVTKRLCSMPANISRSLKRLEMRQVR</sequence>
<reference evidence="4" key="2">
    <citation type="submission" date="2020-11" db="EMBL/GenBank/DDBJ databases">
        <authorList>
            <person name="McCartney M.A."/>
            <person name="Auch B."/>
            <person name="Kono T."/>
            <person name="Mallez S."/>
            <person name="Becker A."/>
            <person name="Gohl D.M."/>
            <person name="Silverstein K.A.T."/>
            <person name="Koren S."/>
            <person name="Bechman K.B."/>
            <person name="Herman A."/>
            <person name="Abrahante J.E."/>
            <person name="Garbe J."/>
        </authorList>
    </citation>
    <scope>NUCLEOTIDE SEQUENCE</scope>
    <source>
        <strain evidence="4">Duluth1</strain>
        <tissue evidence="4">Whole animal</tissue>
    </source>
</reference>
<dbReference type="AlphaFoldDB" id="A0A9D4FAT1"/>